<accession>A0AA51RVW9</accession>
<dbReference type="InterPro" id="IPR013703">
    <property type="entry name" value="Peptidase_S49_N_proteobac"/>
</dbReference>
<evidence type="ECO:0000259" key="12">
    <source>
        <dbReference type="Pfam" id="PF08496"/>
    </source>
</evidence>
<dbReference type="GO" id="GO:0004252">
    <property type="term" value="F:serine-type endopeptidase activity"/>
    <property type="evidence" value="ECO:0007669"/>
    <property type="project" value="InterPro"/>
</dbReference>
<dbReference type="InterPro" id="IPR029045">
    <property type="entry name" value="ClpP/crotonase-like_dom_sf"/>
</dbReference>
<evidence type="ECO:0000256" key="5">
    <source>
        <dbReference type="ARBA" id="ARBA00022692"/>
    </source>
</evidence>
<feature type="transmembrane region" description="Helical" evidence="10">
    <location>
        <begin position="7"/>
        <end position="29"/>
    </location>
</feature>
<proteinExistence type="inferred from homology"/>
<dbReference type="PANTHER" id="PTHR42987">
    <property type="entry name" value="PEPTIDASE S49"/>
    <property type="match status" value="1"/>
</dbReference>
<dbReference type="GO" id="GO:0005886">
    <property type="term" value="C:plasma membrane"/>
    <property type="evidence" value="ECO:0007669"/>
    <property type="project" value="UniProtKB-SubCell"/>
</dbReference>
<evidence type="ECO:0000256" key="3">
    <source>
        <dbReference type="ARBA" id="ARBA00022475"/>
    </source>
</evidence>
<keyword evidence="3" id="KW-1003">Cell membrane</keyword>
<evidence type="ECO:0000259" key="11">
    <source>
        <dbReference type="Pfam" id="PF01343"/>
    </source>
</evidence>
<evidence type="ECO:0000256" key="7">
    <source>
        <dbReference type="ARBA" id="ARBA00022825"/>
    </source>
</evidence>
<keyword evidence="8 10" id="KW-1133">Transmembrane helix</keyword>
<organism evidence="13 14">
    <name type="scientific">Pleionea litopenaei</name>
    <dbReference type="NCBI Taxonomy" id="3070815"/>
    <lineage>
        <taxon>Bacteria</taxon>
        <taxon>Pseudomonadati</taxon>
        <taxon>Pseudomonadota</taxon>
        <taxon>Gammaproteobacteria</taxon>
        <taxon>Oceanospirillales</taxon>
        <taxon>Pleioneaceae</taxon>
        <taxon>Pleionea</taxon>
    </lineage>
</organism>
<dbReference type="EC" id="3.4.21.-" evidence="13"/>
<dbReference type="Pfam" id="PF01343">
    <property type="entry name" value="Peptidase_S49"/>
    <property type="match status" value="1"/>
</dbReference>
<keyword evidence="14" id="KW-1185">Reference proteome</keyword>
<reference evidence="13 14" key="1">
    <citation type="submission" date="2023-08" db="EMBL/GenBank/DDBJ databases">
        <title>Pleionea litopenaei sp. nov., isolated from stomach of juvenile Litopenaeus vannamei.</title>
        <authorList>
            <person name="Rho A.M."/>
            <person name="Hwang C.Y."/>
        </authorList>
    </citation>
    <scope>NUCLEOTIDE SEQUENCE [LARGE SCALE GENOMIC DNA]</scope>
    <source>
        <strain evidence="13 14">HL-JVS1</strain>
    </source>
</reference>
<dbReference type="Proteomes" id="UP001239782">
    <property type="component" value="Chromosome"/>
</dbReference>
<dbReference type="NCBIfam" id="NF008745">
    <property type="entry name" value="PRK11778.1"/>
    <property type="match status" value="1"/>
</dbReference>
<evidence type="ECO:0000256" key="6">
    <source>
        <dbReference type="ARBA" id="ARBA00022801"/>
    </source>
</evidence>
<keyword evidence="4 13" id="KW-0645">Protease</keyword>
<dbReference type="Pfam" id="PF08496">
    <property type="entry name" value="Peptidase_S49_N"/>
    <property type="match status" value="1"/>
</dbReference>
<feature type="domain" description="Peptidase S49" evidence="11">
    <location>
        <begin position="157"/>
        <end position="306"/>
    </location>
</feature>
<dbReference type="Gene3D" id="3.90.226.10">
    <property type="entry name" value="2-enoyl-CoA Hydratase, Chain A, domain 1"/>
    <property type="match status" value="1"/>
</dbReference>
<keyword evidence="9 10" id="KW-0472">Membrane</keyword>
<evidence type="ECO:0000313" key="14">
    <source>
        <dbReference type="Proteomes" id="UP001239782"/>
    </source>
</evidence>
<dbReference type="InterPro" id="IPR002142">
    <property type="entry name" value="Peptidase_S49"/>
</dbReference>
<evidence type="ECO:0000256" key="9">
    <source>
        <dbReference type="ARBA" id="ARBA00023136"/>
    </source>
</evidence>
<dbReference type="RefSeq" id="WP_309203689.1">
    <property type="nucleotide sequence ID" value="NZ_CP133548.1"/>
</dbReference>
<dbReference type="SUPFAM" id="SSF52096">
    <property type="entry name" value="ClpP/crotonase"/>
    <property type="match status" value="1"/>
</dbReference>
<keyword evidence="5 10" id="KW-0812">Transmembrane</keyword>
<comment type="subcellular location">
    <subcellularLocation>
        <location evidence="1">Cell membrane</location>
    </subcellularLocation>
</comment>
<dbReference type="EMBL" id="CP133548">
    <property type="protein sequence ID" value="WMS88475.1"/>
    <property type="molecule type" value="Genomic_DNA"/>
</dbReference>
<evidence type="ECO:0000256" key="2">
    <source>
        <dbReference type="ARBA" id="ARBA00008683"/>
    </source>
</evidence>
<keyword evidence="7" id="KW-0720">Serine protease</keyword>
<evidence type="ECO:0000313" key="13">
    <source>
        <dbReference type="EMBL" id="WMS88475.1"/>
    </source>
</evidence>
<dbReference type="CDD" id="cd07023">
    <property type="entry name" value="S49_Sppa_N_C"/>
    <property type="match status" value="1"/>
</dbReference>
<keyword evidence="6 13" id="KW-0378">Hydrolase</keyword>
<evidence type="ECO:0000256" key="4">
    <source>
        <dbReference type="ARBA" id="ARBA00022670"/>
    </source>
</evidence>
<feature type="domain" description="Peptidase S49 N-terminal proteobacteria" evidence="12">
    <location>
        <begin position="2"/>
        <end position="154"/>
    </location>
</feature>
<evidence type="ECO:0000256" key="1">
    <source>
        <dbReference type="ARBA" id="ARBA00004236"/>
    </source>
</evidence>
<sequence>MEFLIEYGLFLAKAVTLVIAIIVIIGAIVSAGSKSKSQQHPGSITITNLSEELSELETDMRKEIMDKEAFKQFQKAQKQSHKQQAKEEPQSTDVASERLFVVDFNGDVQASAVENLREELSAIIGVAEQGDEVLVRLESPGGMVHSYGLAASQLQRLKSRGIKLNVAVDEVAASGGYMMACVADRIYSAPFAIIGSIGVLGQLPNFSRLLKQNKVDFEQHTAGEFKRTLTMFGENTDKAREKFKEDLENTHQLFKAFITENRPELDIDRVATGEHWYGREALELGLVDQVITSDDIILKAAKDKTVFKVKYEIKKPLSERLPISLLKASHNALLNLWYRGESQKFYK</sequence>
<dbReference type="KEGG" id="plei:Q9312_06055"/>
<dbReference type="InterPro" id="IPR047272">
    <property type="entry name" value="S49_SppA_C"/>
</dbReference>
<dbReference type="Gene3D" id="6.20.330.10">
    <property type="match status" value="1"/>
</dbReference>
<gene>
    <name evidence="13" type="primary">sohB</name>
    <name evidence="13" type="ORF">Q9312_06055</name>
</gene>
<dbReference type="GO" id="GO:0006508">
    <property type="term" value="P:proteolysis"/>
    <property type="evidence" value="ECO:0007669"/>
    <property type="project" value="UniProtKB-KW"/>
</dbReference>
<protein>
    <submittedName>
        <fullName evidence="13">Protease SohB</fullName>
        <ecNumber evidence="13">3.4.21.-</ecNumber>
    </submittedName>
</protein>
<dbReference type="AlphaFoldDB" id="A0AA51RVW9"/>
<comment type="similarity">
    <text evidence="2">Belongs to the peptidase S49 family.</text>
</comment>
<name>A0AA51RVW9_9GAMM</name>
<evidence type="ECO:0000256" key="8">
    <source>
        <dbReference type="ARBA" id="ARBA00022989"/>
    </source>
</evidence>
<dbReference type="PANTHER" id="PTHR42987:SF4">
    <property type="entry name" value="PROTEASE SOHB-RELATED"/>
    <property type="match status" value="1"/>
</dbReference>
<evidence type="ECO:0000256" key="10">
    <source>
        <dbReference type="SAM" id="Phobius"/>
    </source>
</evidence>